<comment type="subcellular location">
    <subcellularLocation>
        <location evidence="7">Membrane</location>
        <topology evidence="7">Single-pass type II membrane protein</topology>
    </subcellularLocation>
</comment>
<gene>
    <name evidence="9" type="ORF">HNR50_002647</name>
</gene>
<comment type="caution">
    <text evidence="9">The sequence shown here is derived from an EMBL/GenBank/DDBJ whole genome shotgun (WGS) entry which is preliminary data.</text>
</comment>
<keyword evidence="7" id="KW-0645">Protease</keyword>
<keyword evidence="7" id="KW-0812">Transmembrane</keyword>
<dbReference type="Pfam" id="PF10502">
    <property type="entry name" value="Peptidase_S26"/>
    <property type="match status" value="1"/>
</dbReference>
<feature type="transmembrane region" description="Helical" evidence="7">
    <location>
        <begin position="68"/>
        <end position="89"/>
    </location>
</feature>
<dbReference type="GO" id="GO:0004252">
    <property type="term" value="F:serine-type endopeptidase activity"/>
    <property type="evidence" value="ECO:0007669"/>
    <property type="project" value="InterPro"/>
</dbReference>
<protein>
    <recommendedName>
        <fullName evidence="4 7">Signal peptidase I</fullName>
        <ecNumber evidence="3 7">3.4.21.89</ecNumber>
    </recommendedName>
</protein>
<dbReference type="InterPro" id="IPR019757">
    <property type="entry name" value="Pept_S26A_signal_pept_1_Lys-AS"/>
</dbReference>
<evidence type="ECO:0000256" key="5">
    <source>
        <dbReference type="ARBA" id="ARBA00022801"/>
    </source>
</evidence>
<dbReference type="PANTHER" id="PTHR43390:SF1">
    <property type="entry name" value="CHLOROPLAST PROCESSING PEPTIDASE"/>
    <property type="match status" value="1"/>
</dbReference>
<feature type="transmembrane region" description="Helical" evidence="7">
    <location>
        <begin position="7"/>
        <end position="25"/>
    </location>
</feature>
<comment type="catalytic activity">
    <reaction evidence="1 7">
        <text>Cleavage of hydrophobic, N-terminal signal or leader sequences from secreted and periplasmic proteins.</text>
        <dbReference type="EC" id="3.4.21.89"/>
    </reaction>
</comment>
<dbReference type="PRINTS" id="PR00727">
    <property type="entry name" value="LEADERPTASE"/>
</dbReference>
<dbReference type="NCBIfam" id="TIGR02227">
    <property type="entry name" value="sigpep_I_bact"/>
    <property type="match status" value="1"/>
</dbReference>
<dbReference type="CDD" id="cd06530">
    <property type="entry name" value="S26_SPase_I"/>
    <property type="match status" value="1"/>
</dbReference>
<evidence type="ECO:0000256" key="6">
    <source>
        <dbReference type="PIRSR" id="PIRSR600223-1"/>
    </source>
</evidence>
<feature type="domain" description="Peptidase S26" evidence="8">
    <location>
        <begin position="144"/>
        <end position="285"/>
    </location>
</feature>
<evidence type="ECO:0000256" key="7">
    <source>
        <dbReference type="RuleBase" id="RU362042"/>
    </source>
</evidence>
<keyword evidence="10" id="KW-1185">Reference proteome</keyword>
<evidence type="ECO:0000313" key="10">
    <source>
        <dbReference type="Proteomes" id="UP000587760"/>
    </source>
</evidence>
<evidence type="ECO:0000256" key="4">
    <source>
        <dbReference type="ARBA" id="ARBA00019232"/>
    </source>
</evidence>
<dbReference type="GO" id="GO:0009003">
    <property type="term" value="F:signal peptidase activity"/>
    <property type="evidence" value="ECO:0007669"/>
    <property type="project" value="UniProtKB-EC"/>
</dbReference>
<evidence type="ECO:0000313" key="9">
    <source>
        <dbReference type="EMBL" id="MBB6480974.1"/>
    </source>
</evidence>
<name>A0A841R6X7_9SPIO</name>
<sequence length="579" mass="67284">MQKFNKYSGRLIITTALYFLVQILYSWRMEPTGKAQLFSLVSAAIIGANIFFIIRLNNKFSDQLLKVFNSYLLISTFGFYLAYCLKASLITSDPDVLKTPLFLELLLLASLLFNAWQIFLYSREIKAWEKKNAKKKKSLFGEIFSWVDALLSAVIFVLLINIFLIQIYSIPSESMYPVFFVKDRPVVDKITRGPELPFTRFRIPPLQKIHRGDIVTFRNPKYKKTVESELKHLLSQFLYMITFTTVNIDRYDEAGNEKADPLVKRVVGLPGEQIQIINDVIYYRESLDEEFKILEKDIHSETDLYTLPQSSLNQLQYLPIDRAAREMLTEWDRAISGLDRTAVLNEIDNKKREAEGIRNRLIASHLAAVKNGLQNKYDRINKGYLSIDLSYQPFQKIENLRDDNVHFIYNLDDAELWSRGWEFLSHGARGGEGEFFDTASNTDLRYKQIVSSWILDNLRYMEGVFTGLPTDAAESGLEEDERLLGEFLGYILRYYDFRNLPPFPANGLIEDDNYFVMGDNRYNSLDLRHGLNKADRFFVGEDENSFVHKSYLHPVTIDERWIEGFVVFRLFPLGRIGIP</sequence>
<comment type="similarity">
    <text evidence="2 7">Belongs to the peptidase S26 family.</text>
</comment>
<dbReference type="Proteomes" id="UP000587760">
    <property type="component" value="Unassembled WGS sequence"/>
</dbReference>
<dbReference type="SUPFAM" id="SSF51306">
    <property type="entry name" value="LexA/Signal peptidase"/>
    <property type="match status" value="2"/>
</dbReference>
<dbReference type="InterPro" id="IPR000223">
    <property type="entry name" value="Pept_S26A_signal_pept_1"/>
</dbReference>
<dbReference type="InterPro" id="IPR036286">
    <property type="entry name" value="LexA/Signal_pep-like_sf"/>
</dbReference>
<reference evidence="9 10" key="1">
    <citation type="submission" date="2020-08" db="EMBL/GenBank/DDBJ databases">
        <title>Genomic Encyclopedia of Type Strains, Phase IV (KMG-IV): sequencing the most valuable type-strain genomes for metagenomic binning, comparative biology and taxonomic classification.</title>
        <authorList>
            <person name="Goeker M."/>
        </authorList>
    </citation>
    <scope>NUCLEOTIDE SEQUENCE [LARGE SCALE GENOMIC DNA]</scope>
    <source>
        <strain evidence="9 10">DSM 2461</strain>
    </source>
</reference>
<dbReference type="GO" id="GO:0006465">
    <property type="term" value="P:signal peptide processing"/>
    <property type="evidence" value="ECO:0007669"/>
    <property type="project" value="InterPro"/>
</dbReference>
<feature type="transmembrane region" description="Helical" evidence="7">
    <location>
        <begin position="37"/>
        <end position="56"/>
    </location>
</feature>
<dbReference type="EMBL" id="JACHGJ010000005">
    <property type="protein sequence ID" value="MBB6480974.1"/>
    <property type="molecule type" value="Genomic_DNA"/>
</dbReference>
<dbReference type="PANTHER" id="PTHR43390">
    <property type="entry name" value="SIGNAL PEPTIDASE I"/>
    <property type="match status" value="1"/>
</dbReference>
<feature type="transmembrane region" description="Helical" evidence="7">
    <location>
        <begin position="143"/>
        <end position="168"/>
    </location>
</feature>
<feature type="transmembrane region" description="Helical" evidence="7">
    <location>
        <begin position="101"/>
        <end position="122"/>
    </location>
</feature>
<evidence type="ECO:0000256" key="3">
    <source>
        <dbReference type="ARBA" id="ARBA00013208"/>
    </source>
</evidence>
<accession>A0A841R6X7</accession>
<keyword evidence="7" id="KW-1133">Transmembrane helix</keyword>
<evidence type="ECO:0000256" key="2">
    <source>
        <dbReference type="ARBA" id="ARBA00009370"/>
    </source>
</evidence>
<feature type="active site" evidence="6">
    <location>
        <position position="264"/>
    </location>
</feature>
<keyword evidence="5 7" id="KW-0378">Hydrolase</keyword>
<feature type="active site" evidence="6">
    <location>
        <position position="174"/>
    </location>
</feature>
<dbReference type="GO" id="GO:0016020">
    <property type="term" value="C:membrane"/>
    <property type="evidence" value="ECO:0007669"/>
    <property type="project" value="UniProtKB-SubCell"/>
</dbReference>
<evidence type="ECO:0000259" key="8">
    <source>
        <dbReference type="Pfam" id="PF10502"/>
    </source>
</evidence>
<dbReference type="InterPro" id="IPR019533">
    <property type="entry name" value="Peptidase_S26"/>
</dbReference>
<dbReference type="Gene3D" id="2.10.109.10">
    <property type="entry name" value="Umud Fragment, subunit A"/>
    <property type="match status" value="2"/>
</dbReference>
<keyword evidence="7" id="KW-0472">Membrane</keyword>
<dbReference type="PROSITE" id="PS00760">
    <property type="entry name" value="SPASE_I_2"/>
    <property type="match status" value="1"/>
</dbReference>
<dbReference type="EC" id="3.4.21.89" evidence="3 7"/>
<comment type="caution">
    <text evidence="7">Lacks conserved residue(s) required for the propagation of feature annotation.</text>
</comment>
<organism evidence="9 10">
    <name type="scientific">Spirochaeta isovalerica</name>
    <dbReference type="NCBI Taxonomy" id="150"/>
    <lineage>
        <taxon>Bacteria</taxon>
        <taxon>Pseudomonadati</taxon>
        <taxon>Spirochaetota</taxon>
        <taxon>Spirochaetia</taxon>
        <taxon>Spirochaetales</taxon>
        <taxon>Spirochaetaceae</taxon>
        <taxon>Spirochaeta</taxon>
    </lineage>
</organism>
<proteinExistence type="inferred from homology"/>
<dbReference type="AlphaFoldDB" id="A0A841R6X7"/>
<dbReference type="RefSeq" id="WP_184747226.1">
    <property type="nucleotide sequence ID" value="NZ_JACHGJ010000005.1"/>
</dbReference>
<evidence type="ECO:0000256" key="1">
    <source>
        <dbReference type="ARBA" id="ARBA00000677"/>
    </source>
</evidence>